<accession>A0AAN6TAK3</accession>
<organism evidence="3 4">
    <name type="scientific">Canariomyces notabilis</name>
    <dbReference type="NCBI Taxonomy" id="2074819"/>
    <lineage>
        <taxon>Eukaryota</taxon>
        <taxon>Fungi</taxon>
        <taxon>Dikarya</taxon>
        <taxon>Ascomycota</taxon>
        <taxon>Pezizomycotina</taxon>
        <taxon>Sordariomycetes</taxon>
        <taxon>Sordariomycetidae</taxon>
        <taxon>Sordariales</taxon>
        <taxon>Chaetomiaceae</taxon>
        <taxon>Canariomyces</taxon>
    </lineage>
</organism>
<name>A0AAN6TAK3_9PEZI</name>
<comment type="caution">
    <text evidence="3">The sequence shown here is derived from an EMBL/GenBank/DDBJ whole genome shotgun (WGS) entry which is preliminary data.</text>
</comment>
<dbReference type="SMART" id="SM00382">
    <property type="entry name" value="AAA"/>
    <property type="match status" value="1"/>
</dbReference>
<dbReference type="InterPro" id="IPR056599">
    <property type="entry name" value="AAA_lid_fung"/>
</dbReference>
<feature type="region of interest" description="Disordered" evidence="1">
    <location>
        <begin position="83"/>
        <end position="103"/>
    </location>
</feature>
<dbReference type="InterPro" id="IPR003959">
    <property type="entry name" value="ATPase_AAA_core"/>
</dbReference>
<dbReference type="Gene3D" id="3.40.50.300">
    <property type="entry name" value="P-loop containing nucleotide triphosphate hydrolases"/>
    <property type="match status" value="1"/>
</dbReference>
<dbReference type="InterPro" id="IPR003593">
    <property type="entry name" value="AAA+_ATPase"/>
</dbReference>
<keyword evidence="4" id="KW-1185">Reference proteome</keyword>
<reference evidence="3" key="1">
    <citation type="journal article" date="2023" name="Mol. Phylogenet. Evol.">
        <title>Genome-scale phylogeny and comparative genomics of the fungal order Sordariales.</title>
        <authorList>
            <person name="Hensen N."/>
            <person name="Bonometti L."/>
            <person name="Westerberg I."/>
            <person name="Brannstrom I.O."/>
            <person name="Guillou S."/>
            <person name="Cros-Aarteil S."/>
            <person name="Calhoun S."/>
            <person name="Haridas S."/>
            <person name="Kuo A."/>
            <person name="Mondo S."/>
            <person name="Pangilinan J."/>
            <person name="Riley R."/>
            <person name="LaButti K."/>
            <person name="Andreopoulos B."/>
            <person name="Lipzen A."/>
            <person name="Chen C."/>
            <person name="Yan M."/>
            <person name="Daum C."/>
            <person name="Ng V."/>
            <person name="Clum A."/>
            <person name="Steindorff A."/>
            <person name="Ohm R.A."/>
            <person name="Martin F."/>
            <person name="Silar P."/>
            <person name="Natvig D.O."/>
            <person name="Lalanne C."/>
            <person name="Gautier V."/>
            <person name="Ament-Velasquez S.L."/>
            <person name="Kruys A."/>
            <person name="Hutchinson M.I."/>
            <person name="Powell A.J."/>
            <person name="Barry K."/>
            <person name="Miller A.N."/>
            <person name="Grigoriev I.V."/>
            <person name="Debuchy R."/>
            <person name="Gladieux P."/>
            <person name="Hiltunen Thoren M."/>
            <person name="Johannesson H."/>
        </authorList>
    </citation>
    <scope>NUCLEOTIDE SEQUENCE</scope>
    <source>
        <strain evidence="3">CBS 508.74</strain>
    </source>
</reference>
<feature type="compositionally biased region" description="Basic residues" evidence="1">
    <location>
        <begin position="772"/>
        <end position="782"/>
    </location>
</feature>
<dbReference type="InterPro" id="IPR027417">
    <property type="entry name" value="P-loop_NTPase"/>
</dbReference>
<dbReference type="Pfam" id="PF22942">
    <property type="entry name" value="DUF7025"/>
    <property type="match status" value="1"/>
</dbReference>
<keyword evidence="3" id="KW-0378">Hydrolase</keyword>
<evidence type="ECO:0000259" key="2">
    <source>
        <dbReference type="SMART" id="SM00382"/>
    </source>
</evidence>
<sequence>MPSRRGLKSLLLNIPGKAVLEGDDVPDVLYTVQYLSGGRIIGTRQSDKPPGHILLEPENHGTSDKKMPVIEILTSVYASQSRPSSVYPRSRSRGRMPPPPKASTVMVIRSSHLRAALQAVIGYYPGFEIIQDDCEIEAPFRVLVHHWKALERYKLDQPACHDAEYAATTSRHIDVLLAFLEDMYSQKLALETSRWANPAGGTATFDLFWLLLEPGQIVYHEKDGQMVPFIVSELDIANQQGATQPGYEVWLWNICFSKGRMQRTSTKVVVHPWNGERLIHTLSVIPARFIPGGEDAVAEEQIKLGRLFWDLAKQPSYKDYDGRVVFKSDKKAANITGRVIVDCEGFERFGDGAFPPPPVHRRDGSPMRRTVPEDLGEPPLPQVQSCCTCKACSKAGLPMEPSPWAGFDNLDPQTDSPPANENLYFHLLGPTIPAFILRERRWGHVRIANLTDVTHDREAFKYLVLDPEIKLTVTAMIGRFASLDGKVNPWPSDFIKNKGEGRIFLLHGSPGVGKTCTAECAAELARRPLMALTSGDINPSMDSYGVERWLNYFLKLGERFGALVLLDEADVYLERRRTRDLRRNGLVSIFLRALEYYRGVLFLTTNRVEAFDDAFTSRIHVALHYKRLGTSERQRIWMQHFERLGELPRFHEFCLDHPFCLFPASFPLSTNNIISKQERDSSQKVYIPPATKTYALESAEVDALEWNGREIRNALQTAVALAEAEAVEEAGLESAVVLADRHLRAVVRMSAGFKEFLGAANPNVSGDGDGRRRGRRQGRLHVRAAAATRSERVGDEELEGHENEDEVKQEVNRDLGQESSGEESG</sequence>
<dbReference type="AlphaFoldDB" id="A0AAN6TAK3"/>
<dbReference type="Pfam" id="PF00004">
    <property type="entry name" value="AAA"/>
    <property type="match status" value="1"/>
</dbReference>
<dbReference type="Pfam" id="PF23232">
    <property type="entry name" value="AAA_lid_13"/>
    <property type="match status" value="1"/>
</dbReference>
<reference evidence="3" key="2">
    <citation type="submission" date="2023-05" db="EMBL/GenBank/DDBJ databases">
        <authorList>
            <consortium name="Lawrence Berkeley National Laboratory"/>
            <person name="Steindorff A."/>
            <person name="Hensen N."/>
            <person name="Bonometti L."/>
            <person name="Westerberg I."/>
            <person name="Brannstrom I.O."/>
            <person name="Guillou S."/>
            <person name="Cros-Aarteil S."/>
            <person name="Calhoun S."/>
            <person name="Haridas S."/>
            <person name="Kuo A."/>
            <person name="Mondo S."/>
            <person name="Pangilinan J."/>
            <person name="Riley R."/>
            <person name="Labutti K."/>
            <person name="Andreopoulos B."/>
            <person name="Lipzen A."/>
            <person name="Chen C."/>
            <person name="Yanf M."/>
            <person name="Daum C."/>
            <person name="Ng V."/>
            <person name="Clum A."/>
            <person name="Ohm R."/>
            <person name="Martin F."/>
            <person name="Silar P."/>
            <person name="Natvig D."/>
            <person name="Lalanne C."/>
            <person name="Gautier V."/>
            <person name="Ament-Velasquez S.L."/>
            <person name="Kruys A."/>
            <person name="Hutchinson M.I."/>
            <person name="Powell A.J."/>
            <person name="Barry K."/>
            <person name="Miller A.N."/>
            <person name="Grigoriev I.V."/>
            <person name="Debuchy R."/>
            <person name="Gladieux P."/>
            <person name="Thoren M.H."/>
            <person name="Johannesson H."/>
        </authorList>
    </citation>
    <scope>NUCLEOTIDE SEQUENCE</scope>
    <source>
        <strain evidence="3">CBS 508.74</strain>
    </source>
</reference>
<dbReference type="GeneID" id="89936026"/>
<feature type="domain" description="AAA+ ATPase" evidence="2">
    <location>
        <begin position="500"/>
        <end position="629"/>
    </location>
</feature>
<feature type="region of interest" description="Disordered" evidence="1">
    <location>
        <begin position="760"/>
        <end position="825"/>
    </location>
</feature>
<feature type="compositionally biased region" description="Acidic residues" evidence="1">
    <location>
        <begin position="796"/>
        <end position="805"/>
    </location>
</feature>
<gene>
    <name evidence="3" type="ORF">N656DRAFT_713589</name>
</gene>
<feature type="compositionally biased region" description="Basic and acidic residues" evidence="1">
    <location>
        <begin position="806"/>
        <end position="816"/>
    </location>
</feature>
<dbReference type="PANTHER" id="PTHR46411:SF2">
    <property type="entry name" value="AAA+ ATPASE DOMAIN-CONTAINING PROTEIN"/>
    <property type="match status" value="1"/>
</dbReference>
<dbReference type="EMBL" id="MU853350">
    <property type="protein sequence ID" value="KAK4110456.1"/>
    <property type="molecule type" value="Genomic_DNA"/>
</dbReference>
<dbReference type="RefSeq" id="XP_064668026.1">
    <property type="nucleotide sequence ID" value="XM_064811901.1"/>
</dbReference>
<dbReference type="SUPFAM" id="SSF52540">
    <property type="entry name" value="P-loop containing nucleoside triphosphate hydrolases"/>
    <property type="match status" value="1"/>
</dbReference>
<dbReference type="InterPro" id="IPR054289">
    <property type="entry name" value="DUF7025"/>
</dbReference>
<evidence type="ECO:0000256" key="1">
    <source>
        <dbReference type="SAM" id="MobiDB-lite"/>
    </source>
</evidence>
<proteinExistence type="predicted"/>
<evidence type="ECO:0000313" key="4">
    <source>
        <dbReference type="Proteomes" id="UP001302812"/>
    </source>
</evidence>
<dbReference type="GO" id="GO:0005524">
    <property type="term" value="F:ATP binding"/>
    <property type="evidence" value="ECO:0007669"/>
    <property type="project" value="InterPro"/>
</dbReference>
<dbReference type="GO" id="GO:0016887">
    <property type="term" value="F:ATP hydrolysis activity"/>
    <property type="evidence" value="ECO:0007669"/>
    <property type="project" value="InterPro"/>
</dbReference>
<evidence type="ECO:0000313" key="3">
    <source>
        <dbReference type="EMBL" id="KAK4110456.1"/>
    </source>
</evidence>
<protein>
    <submittedName>
        <fullName evidence="3">P-loop containing nucleoside triphosphate hydrolase protein</fullName>
    </submittedName>
</protein>
<dbReference type="PANTHER" id="PTHR46411">
    <property type="entry name" value="FAMILY ATPASE, PUTATIVE-RELATED"/>
    <property type="match status" value="1"/>
</dbReference>
<dbReference type="Proteomes" id="UP001302812">
    <property type="component" value="Unassembled WGS sequence"/>
</dbReference>